<sequence length="81" mass="8509">MNRNSYLKLICQTGQQCLTVSTATDCNKGFYSPAGSMVCTECLDGTYADAVKSAHCTTCPAGSECTDKTAAPVACPPGEYR</sequence>
<dbReference type="InterPro" id="IPR011641">
    <property type="entry name" value="Tyr-kin_ephrin_A/B_rcpt-like"/>
</dbReference>
<evidence type="ECO:0000313" key="3">
    <source>
        <dbReference type="Proteomes" id="UP000828390"/>
    </source>
</evidence>
<dbReference type="EMBL" id="JAIWYP010000013">
    <property type="protein sequence ID" value="KAH3715866.1"/>
    <property type="molecule type" value="Genomic_DNA"/>
</dbReference>
<dbReference type="AlphaFoldDB" id="A0A9D4HG96"/>
<organism evidence="2 3">
    <name type="scientific">Dreissena polymorpha</name>
    <name type="common">Zebra mussel</name>
    <name type="synonym">Mytilus polymorpha</name>
    <dbReference type="NCBI Taxonomy" id="45954"/>
    <lineage>
        <taxon>Eukaryota</taxon>
        <taxon>Metazoa</taxon>
        <taxon>Spiralia</taxon>
        <taxon>Lophotrochozoa</taxon>
        <taxon>Mollusca</taxon>
        <taxon>Bivalvia</taxon>
        <taxon>Autobranchia</taxon>
        <taxon>Heteroconchia</taxon>
        <taxon>Euheterodonta</taxon>
        <taxon>Imparidentia</taxon>
        <taxon>Neoheterodontei</taxon>
        <taxon>Myida</taxon>
        <taxon>Dreissenoidea</taxon>
        <taxon>Dreissenidae</taxon>
        <taxon>Dreissena</taxon>
    </lineage>
</organism>
<gene>
    <name evidence="2" type="ORF">DPMN_058580</name>
</gene>
<proteinExistence type="predicted"/>
<dbReference type="SUPFAM" id="SSF57184">
    <property type="entry name" value="Growth factor receptor domain"/>
    <property type="match status" value="1"/>
</dbReference>
<accession>A0A9D4HG96</accession>
<name>A0A9D4HG96_DREPO</name>
<evidence type="ECO:0000259" key="1">
    <source>
        <dbReference type="Pfam" id="PF07699"/>
    </source>
</evidence>
<dbReference type="Pfam" id="PF07699">
    <property type="entry name" value="Ephrin_rec_like"/>
    <property type="match status" value="1"/>
</dbReference>
<feature type="domain" description="Tyrosine-protein kinase ephrin type A/B receptor-like" evidence="1">
    <location>
        <begin position="29"/>
        <end position="71"/>
    </location>
</feature>
<reference evidence="2" key="2">
    <citation type="submission" date="2020-11" db="EMBL/GenBank/DDBJ databases">
        <authorList>
            <person name="McCartney M.A."/>
            <person name="Auch B."/>
            <person name="Kono T."/>
            <person name="Mallez S."/>
            <person name="Becker A."/>
            <person name="Gohl D.M."/>
            <person name="Silverstein K.A.T."/>
            <person name="Koren S."/>
            <person name="Bechman K.B."/>
            <person name="Herman A."/>
            <person name="Abrahante J.E."/>
            <person name="Garbe J."/>
        </authorList>
    </citation>
    <scope>NUCLEOTIDE SEQUENCE</scope>
    <source>
        <strain evidence="2">Duluth1</strain>
        <tissue evidence="2">Whole animal</tissue>
    </source>
</reference>
<dbReference type="SMART" id="SM01411">
    <property type="entry name" value="Ephrin_rec_like"/>
    <property type="match status" value="1"/>
</dbReference>
<dbReference type="Proteomes" id="UP000828390">
    <property type="component" value="Unassembled WGS sequence"/>
</dbReference>
<reference evidence="2" key="1">
    <citation type="journal article" date="2019" name="bioRxiv">
        <title>The Genome of the Zebra Mussel, Dreissena polymorpha: A Resource for Invasive Species Research.</title>
        <authorList>
            <person name="McCartney M.A."/>
            <person name="Auch B."/>
            <person name="Kono T."/>
            <person name="Mallez S."/>
            <person name="Zhang Y."/>
            <person name="Obille A."/>
            <person name="Becker A."/>
            <person name="Abrahante J.E."/>
            <person name="Garbe J."/>
            <person name="Badalamenti J.P."/>
            <person name="Herman A."/>
            <person name="Mangelson H."/>
            <person name="Liachko I."/>
            <person name="Sullivan S."/>
            <person name="Sone E.D."/>
            <person name="Koren S."/>
            <person name="Silverstein K.A.T."/>
            <person name="Beckman K.B."/>
            <person name="Gohl D.M."/>
        </authorList>
    </citation>
    <scope>NUCLEOTIDE SEQUENCE</scope>
    <source>
        <strain evidence="2">Duluth1</strain>
        <tissue evidence="2">Whole animal</tissue>
    </source>
</reference>
<dbReference type="InterPro" id="IPR009030">
    <property type="entry name" value="Growth_fac_rcpt_cys_sf"/>
</dbReference>
<keyword evidence="3" id="KW-1185">Reference proteome</keyword>
<evidence type="ECO:0000313" key="2">
    <source>
        <dbReference type="EMBL" id="KAH3715866.1"/>
    </source>
</evidence>
<dbReference type="Gene3D" id="2.10.50.10">
    <property type="entry name" value="Tumor Necrosis Factor Receptor, subunit A, domain 2"/>
    <property type="match status" value="1"/>
</dbReference>
<comment type="caution">
    <text evidence="2">The sequence shown here is derived from an EMBL/GenBank/DDBJ whole genome shotgun (WGS) entry which is preliminary data.</text>
</comment>
<protein>
    <recommendedName>
        <fullName evidence="1">Tyrosine-protein kinase ephrin type A/B receptor-like domain-containing protein</fullName>
    </recommendedName>
</protein>